<dbReference type="GO" id="GO:0004222">
    <property type="term" value="F:metalloendopeptidase activity"/>
    <property type="evidence" value="ECO:0007669"/>
    <property type="project" value="InterPro"/>
</dbReference>
<feature type="transmembrane region" description="Helical" evidence="11">
    <location>
        <begin position="98"/>
        <end position="120"/>
    </location>
</feature>
<dbReference type="AlphaFoldDB" id="A0A5R9PDN0"/>
<dbReference type="InterPro" id="IPR036034">
    <property type="entry name" value="PDZ_sf"/>
</dbReference>
<organism evidence="13 14">
    <name type="scientific">Thermomonas fusca</name>
    <dbReference type="NCBI Taxonomy" id="215690"/>
    <lineage>
        <taxon>Bacteria</taxon>
        <taxon>Pseudomonadati</taxon>
        <taxon>Pseudomonadota</taxon>
        <taxon>Gammaproteobacteria</taxon>
        <taxon>Lysobacterales</taxon>
        <taxon>Lysobacteraceae</taxon>
        <taxon>Thermomonas</taxon>
    </lineage>
</organism>
<dbReference type="GO" id="GO:0046872">
    <property type="term" value="F:metal ion binding"/>
    <property type="evidence" value="ECO:0007669"/>
    <property type="project" value="UniProtKB-KW"/>
</dbReference>
<dbReference type="EMBL" id="SROY01000003">
    <property type="protein sequence ID" value="TLX21604.1"/>
    <property type="molecule type" value="Genomic_DNA"/>
</dbReference>
<evidence type="ECO:0000256" key="7">
    <source>
        <dbReference type="ARBA" id="ARBA00022833"/>
    </source>
</evidence>
<dbReference type="InterPro" id="IPR008915">
    <property type="entry name" value="Peptidase_M50"/>
</dbReference>
<dbReference type="Pfam" id="PF17820">
    <property type="entry name" value="PDZ_6"/>
    <property type="match status" value="1"/>
</dbReference>
<dbReference type="InterPro" id="IPR001478">
    <property type="entry name" value="PDZ"/>
</dbReference>
<keyword evidence="5 11" id="KW-0812">Transmembrane</keyword>
<feature type="domain" description="PDZ" evidence="12">
    <location>
        <begin position="209"/>
        <end position="279"/>
    </location>
</feature>
<evidence type="ECO:0000256" key="2">
    <source>
        <dbReference type="ARBA" id="ARBA00004141"/>
    </source>
</evidence>
<accession>A0A5R9PDN0</accession>
<dbReference type="GO" id="GO:0006508">
    <property type="term" value="P:proteolysis"/>
    <property type="evidence" value="ECO:0007669"/>
    <property type="project" value="UniProtKB-KW"/>
</dbReference>
<evidence type="ECO:0000313" key="13">
    <source>
        <dbReference type="EMBL" id="TLX21604.1"/>
    </source>
</evidence>
<reference evidence="13 14" key="1">
    <citation type="submission" date="2019-04" db="EMBL/GenBank/DDBJ databases">
        <authorList>
            <person name="Grouzdev D.S."/>
            <person name="Nazina T.N."/>
        </authorList>
    </citation>
    <scope>NUCLEOTIDE SEQUENCE [LARGE SCALE GENOMIC DNA]</scope>
    <source>
        <strain evidence="13 14">SHC 3-19</strain>
    </source>
</reference>
<evidence type="ECO:0000256" key="8">
    <source>
        <dbReference type="ARBA" id="ARBA00022989"/>
    </source>
</evidence>
<dbReference type="Gene3D" id="2.30.42.10">
    <property type="match status" value="2"/>
</dbReference>
<proteinExistence type="inferred from homology"/>
<keyword evidence="11" id="KW-0479">Metal-binding</keyword>
<comment type="similarity">
    <text evidence="3 11">Belongs to the peptidase M50B family.</text>
</comment>
<keyword evidence="14" id="KW-1185">Reference proteome</keyword>
<dbReference type="InterPro" id="IPR004387">
    <property type="entry name" value="Pept_M50_Zn"/>
</dbReference>
<evidence type="ECO:0000256" key="9">
    <source>
        <dbReference type="ARBA" id="ARBA00023049"/>
    </source>
</evidence>
<keyword evidence="10 11" id="KW-0472">Membrane</keyword>
<comment type="subcellular location">
    <subcellularLocation>
        <location evidence="2">Membrane</location>
        <topology evidence="2">Multi-pass membrane protein</topology>
    </subcellularLocation>
</comment>
<evidence type="ECO:0000256" key="4">
    <source>
        <dbReference type="ARBA" id="ARBA00022670"/>
    </source>
</evidence>
<gene>
    <name evidence="13" type="primary">rseP</name>
    <name evidence="13" type="ORF">E5S66_08745</name>
</gene>
<dbReference type="PANTHER" id="PTHR42837:SF2">
    <property type="entry name" value="MEMBRANE METALLOPROTEASE ARASP2, CHLOROPLASTIC-RELATED"/>
    <property type="match status" value="1"/>
</dbReference>
<comment type="cofactor">
    <cofactor evidence="1 11">
        <name>Zn(2+)</name>
        <dbReference type="ChEBI" id="CHEBI:29105"/>
    </cofactor>
</comment>
<comment type="caution">
    <text evidence="13">The sequence shown here is derived from an EMBL/GenBank/DDBJ whole genome shotgun (WGS) entry which is preliminary data.</text>
</comment>
<dbReference type="InterPro" id="IPR041489">
    <property type="entry name" value="PDZ_6"/>
</dbReference>
<keyword evidence="7 11" id="KW-0862">Zinc</keyword>
<keyword evidence="4 13" id="KW-0645">Protease</keyword>
<dbReference type="Pfam" id="PF02163">
    <property type="entry name" value="Peptidase_M50"/>
    <property type="match status" value="1"/>
</dbReference>
<keyword evidence="6 11" id="KW-0378">Hydrolase</keyword>
<evidence type="ECO:0000256" key="3">
    <source>
        <dbReference type="ARBA" id="ARBA00007931"/>
    </source>
</evidence>
<feature type="transmembrane region" description="Helical" evidence="11">
    <location>
        <begin position="6"/>
        <end position="29"/>
    </location>
</feature>
<evidence type="ECO:0000256" key="11">
    <source>
        <dbReference type="RuleBase" id="RU362031"/>
    </source>
</evidence>
<evidence type="ECO:0000256" key="10">
    <source>
        <dbReference type="ARBA" id="ARBA00023136"/>
    </source>
</evidence>
<dbReference type="GO" id="GO:0016020">
    <property type="term" value="C:membrane"/>
    <property type="evidence" value="ECO:0007669"/>
    <property type="project" value="UniProtKB-SubCell"/>
</dbReference>
<keyword evidence="9 11" id="KW-0482">Metalloprotease</keyword>
<evidence type="ECO:0000259" key="12">
    <source>
        <dbReference type="SMART" id="SM00228"/>
    </source>
</evidence>
<dbReference type="NCBIfam" id="TIGR00054">
    <property type="entry name" value="RIP metalloprotease RseP"/>
    <property type="match status" value="1"/>
</dbReference>
<protein>
    <recommendedName>
        <fullName evidence="11">Zinc metalloprotease</fullName>
        <ecNumber evidence="11">3.4.24.-</ecNumber>
    </recommendedName>
</protein>
<dbReference type="SMART" id="SM00228">
    <property type="entry name" value="PDZ"/>
    <property type="match status" value="2"/>
</dbReference>
<dbReference type="CDD" id="cd06163">
    <property type="entry name" value="S2P-M50_PDZ_RseP-like"/>
    <property type="match status" value="1"/>
</dbReference>
<dbReference type="Proteomes" id="UP000308508">
    <property type="component" value="Unassembled WGS sequence"/>
</dbReference>
<dbReference type="EC" id="3.4.24.-" evidence="11"/>
<evidence type="ECO:0000313" key="14">
    <source>
        <dbReference type="Proteomes" id="UP000308508"/>
    </source>
</evidence>
<keyword evidence="8 11" id="KW-1133">Transmembrane helix</keyword>
<feature type="transmembrane region" description="Helical" evidence="11">
    <location>
        <begin position="378"/>
        <end position="411"/>
    </location>
</feature>
<evidence type="ECO:0000256" key="6">
    <source>
        <dbReference type="ARBA" id="ARBA00022801"/>
    </source>
</evidence>
<dbReference type="STRING" id="1123377.GCA_000423885_01311"/>
<name>A0A5R9PDN0_9GAMM</name>
<dbReference type="SUPFAM" id="SSF50156">
    <property type="entry name" value="PDZ domain-like"/>
    <property type="match status" value="2"/>
</dbReference>
<dbReference type="RefSeq" id="WP_138348872.1">
    <property type="nucleotide sequence ID" value="NZ_SROY01000003.1"/>
</dbReference>
<feature type="transmembrane region" description="Helical" evidence="11">
    <location>
        <begin position="423"/>
        <end position="444"/>
    </location>
</feature>
<feature type="domain" description="PDZ" evidence="12">
    <location>
        <begin position="114"/>
        <end position="185"/>
    </location>
</feature>
<evidence type="ECO:0000256" key="5">
    <source>
        <dbReference type="ARBA" id="ARBA00022692"/>
    </source>
</evidence>
<dbReference type="PANTHER" id="PTHR42837">
    <property type="entry name" value="REGULATOR OF SIGMA-E PROTEASE RSEP"/>
    <property type="match status" value="1"/>
</dbReference>
<sequence length="452" mass="48486">MSDFFGSVWWLLVALGVLVTFHEFGHFWVARRCGVKVLRFSVGFGKPLWSKIGKDGTEYVIAAIPLGGYVKMLDEREGDVAAHELDRAFNRASVWRRIAIVAAGPLANLLLAFGLLWAMLVIGRPDYAPVVGSANGIAAQAGLQPGDRILAVGERETPTWSELSMALSVAALDRQSVPLRIQREDGGTAIRSLPLQKLPAQADELRAIGEIGLVPRHLLLPALVGSVREGTPAWGVLAEGDRITAIDAHPVASFEDIAPLVARLGARGVPGMVEVERDGERLALELTPQRMAGDDGQPRWILGVGNTALGPAPHDATLRYGLLAAIPAAARETGFQARQLVDMIGRAFTGRVSVQNTVSGPLTIARAANDFAARGPAWFLNFLALLSVSLALINLLPIPVLDGGHLLYYLIELVIRRPVGERAMAVGHYIGLAMIAGLMGLAFYNDILHLMS</sequence>
<evidence type="ECO:0000256" key="1">
    <source>
        <dbReference type="ARBA" id="ARBA00001947"/>
    </source>
</evidence>